<keyword evidence="5 6" id="KW-0472">Membrane</keyword>
<dbReference type="InterPro" id="IPR002781">
    <property type="entry name" value="TM_pro_TauE-like"/>
</dbReference>
<dbReference type="PANTHER" id="PTHR43483">
    <property type="entry name" value="MEMBRANE TRANSPORTER PROTEIN HI_0806-RELATED"/>
    <property type="match status" value="1"/>
</dbReference>
<reference evidence="7 8" key="1">
    <citation type="submission" date="2018-05" db="EMBL/GenBank/DDBJ databases">
        <title>Spiribacter halobius sp. nov., a moderately halophilic bacterium isolated from marine solar saltern.</title>
        <authorList>
            <person name="Zheng W.-S."/>
            <person name="Lu D.-C."/>
            <person name="Du Z.-J."/>
        </authorList>
    </citation>
    <scope>NUCLEOTIDE SEQUENCE [LARGE SCALE GENOMIC DNA]</scope>
    <source>
        <strain evidence="7 8">E85</strain>
    </source>
</reference>
<sequence>MLLFLFYIAAGVLVGLTSGLFGIGGGLIVVPALLPVFAHQGLTDDVAVHMAIGSSMATIILTGLASARAHWQLGNILPELLPALAGGLVLGSLLGAQVAATIPGEILRTVFSLFVLVMAVRMVLGRQPDPHRPLPAKPVVALVGGVIGVLSALVGIGGGSLVVPFLAWCGVAMRYAVGTSAAAGVAIAVAGTVGFMLAGTGDEALPPWSTGYIYWPAVAGITLASTVCAPVGARLATRVPGHLLRWAFAAFLVVVGLRLLFGG</sequence>
<comment type="subcellular location">
    <subcellularLocation>
        <location evidence="6">Cell membrane</location>
        <topology evidence="6">Multi-pass membrane protein</topology>
    </subcellularLocation>
    <subcellularLocation>
        <location evidence="1">Membrane</location>
        <topology evidence="1">Multi-pass membrane protein</topology>
    </subcellularLocation>
</comment>
<evidence type="ECO:0000256" key="5">
    <source>
        <dbReference type="ARBA" id="ARBA00023136"/>
    </source>
</evidence>
<dbReference type="AlphaFoldDB" id="A0A2U2N6V0"/>
<feature type="transmembrane region" description="Helical" evidence="6">
    <location>
        <begin position="175"/>
        <end position="200"/>
    </location>
</feature>
<evidence type="ECO:0000256" key="4">
    <source>
        <dbReference type="ARBA" id="ARBA00022989"/>
    </source>
</evidence>
<dbReference type="PANTHER" id="PTHR43483:SF3">
    <property type="entry name" value="MEMBRANE TRANSPORTER PROTEIN HI_0806-RELATED"/>
    <property type="match status" value="1"/>
</dbReference>
<evidence type="ECO:0000256" key="2">
    <source>
        <dbReference type="ARBA" id="ARBA00009142"/>
    </source>
</evidence>
<gene>
    <name evidence="7" type="ORF">DEM34_03730</name>
</gene>
<keyword evidence="3 6" id="KW-0812">Transmembrane</keyword>
<evidence type="ECO:0000256" key="6">
    <source>
        <dbReference type="RuleBase" id="RU363041"/>
    </source>
</evidence>
<feature type="transmembrane region" description="Helical" evidence="6">
    <location>
        <begin position="46"/>
        <end position="68"/>
    </location>
</feature>
<evidence type="ECO:0000313" key="7">
    <source>
        <dbReference type="EMBL" id="PWG64916.1"/>
    </source>
</evidence>
<keyword evidence="8" id="KW-1185">Reference proteome</keyword>
<name>A0A2U2N6V0_9GAMM</name>
<feature type="transmembrane region" description="Helical" evidence="6">
    <location>
        <begin position="80"/>
        <end position="99"/>
    </location>
</feature>
<dbReference type="RefSeq" id="WP_109676395.1">
    <property type="nucleotide sequence ID" value="NZ_CP086615.1"/>
</dbReference>
<dbReference type="OrthoDB" id="457670at2"/>
<dbReference type="Proteomes" id="UP000245474">
    <property type="component" value="Unassembled WGS sequence"/>
</dbReference>
<feature type="transmembrane region" description="Helical" evidence="6">
    <location>
        <begin position="212"/>
        <end position="231"/>
    </location>
</feature>
<evidence type="ECO:0000313" key="8">
    <source>
        <dbReference type="Proteomes" id="UP000245474"/>
    </source>
</evidence>
<accession>A0A2U2N6V0</accession>
<feature type="transmembrane region" description="Helical" evidence="6">
    <location>
        <begin position="106"/>
        <end position="124"/>
    </location>
</feature>
<evidence type="ECO:0000256" key="1">
    <source>
        <dbReference type="ARBA" id="ARBA00004141"/>
    </source>
</evidence>
<feature type="transmembrane region" description="Helical" evidence="6">
    <location>
        <begin position="6"/>
        <end position="34"/>
    </location>
</feature>
<feature type="transmembrane region" description="Helical" evidence="6">
    <location>
        <begin position="139"/>
        <end position="168"/>
    </location>
</feature>
<dbReference type="EMBL" id="QFFI01000004">
    <property type="protein sequence ID" value="PWG64916.1"/>
    <property type="molecule type" value="Genomic_DNA"/>
</dbReference>
<dbReference type="GO" id="GO:0005886">
    <property type="term" value="C:plasma membrane"/>
    <property type="evidence" value="ECO:0007669"/>
    <property type="project" value="UniProtKB-SubCell"/>
</dbReference>
<dbReference type="Pfam" id="PF01925">
    <property type="entry name" value="TauE"/>
    <property type="match status" value="1"/>
</dbReference>
<comment type="caution">
    <text evidence="7">The sequence shown here is derived from an EMBL/GenBank/DDBJ whole genome shotgun (WGS) entry which is preliminary data.</text>
</comment>
<organism evidence="7 8">
    <name type="scientific">Sediminicurvatus halobius</name>
    <dbReference type="NCBI Taxonomy" id="2182432"/>
    <lineage>
        <taxon>Bacteria</taxon>
        <taxon>Pseudomonadati</taxon>
        <taxon>Pseudomonadota</taxon>
        <taxon>Gammaproteobacteria</taxon>
        <taxon>Chromatiales</taxon>
        <taxon>Ectothiorhodospiraceae</taxon>
        <taxon>Sediminicurvatus</taxon>
    </lineage>
</organism>
<comment type="similarity">
    <text evidence="2 6">Belongs to the 4-toluene sulfonate uptake permease (TSUP) (TC 2.A.102) family.</text>
</comment>
<keyword evidence="6" id="KW-1003">Cell membrane</keyword>
<feature type="transmembrane region" description="Helical" evidence="6">
    <location>
        <begin position="243"/>
        <end position="261"/>
    </location>
</feature>
<protein>
    <recommendedName>
        <fullName evidence="6">Probable membrane transporter protein</fullName>
    </recommendedName>
</protein>
<keyword evidence="4 6" id="KW-1133">Transmembrane helix</keyword>
<evidence type="ECO:0000256" key="3">
    <source>
        <dbReference type="ARBA" id="ARBA00022692"/>
    </source>
</evidence>
<proteinExistence type="inferred from homology"/>